<evidence type="ECO:0000313" key="3">
    <source>
        <dbReference type="EMBL" id="KOB87520.1"/>
    </source>
</evidence>
<accession>A0A0L7M4L5</accession>
<feature type="chain" id="PRO_5005573909" description="Stevor" evidence="2">
    <location>
        <begin position="20"/>
        <end position="308"/>
    </location>
</feature>
<keyword evidence="1" id="KW-0812">Transmembrane</keyword>
<evidence type="ECO:0008006" key="5">
    <source>
        <dbReference type="Google" id="ProtNLM"/>
    </source>
</evidence>
<dbReference type="Proteomes" id="UP000054282">
    <property type="component" value="Unassembled WGS sequence"/>
</dbReference>
<keyword evidence="1" id="KW-0472">Membrane</keyword>
<dbReference type="KEGG" id="pfd:PFDG_03449"/>
<sequence>MLLFSLLFNTFLLSQNVNCRNNFLNIKLIHNDTQRTTIKSRLLAQTKNHNPHYNNDPELKKIIDKLNAEAIKKYQHTHEPYEQLQEVVEKKGKKTVGTHGAEPMSTIEKELLEIYEEIFGNENHNIVKSDIYTNKYNKSNDKNDKSCECANNKKSSNKLSLSNKVHDNYLDNLKAGCVGSAAACAVSSVFVGKCGIVAGSAAAAKAAAATFPLFNVKITSALSGVNFFYLSSLETAIKTVVPAQFSNLLEASSTVASASSAGTATFFTYGMAIVALIAVTIIVILLYIWLSKRRKNSWKHECKKHLCT</sequence>
<dbReference type="OMA" id="QHTHEPY"/>
<evidence type="ECO:0000256" key="2">
    <source>
        <dbReference type="SAM" id="SignalP"/>
    </source>
</evidence>
<name>A0A0L7M4L5_PLAF4</name>
<dbReference type="NCBIfam" id="TIGR01478">
    <property type="entry name" value="STEVOR"/>
    <property type="match status" value="1"/>
</dbReference>
<feature type="signal peptide" evidence="2">
    <location>
        <begin position="1"/>
        <end position="19"/>
    </location>
</feature>
<keyword evidence="2" id="KW-0732">Signal</keyword>
<dbReference type="AlphaFoldDB" id="A0A0L7M4L5"/>
<organism evidence="3 4">
    <name type="scientific">Plasmodium falciparum (isolate Dd2)</name>
    <dbReference type="NCBI Taxonomy" id="57267"/>
    <lineage>
        <taxon>Eukaryota</taxon>
        <taxon>Sar</taxon>
        <taxon>Alveolata</taxon>
        <taxon>Apicomplexa</taxon>
        <taxon>Aconoidasida</taxon>
        <taxon>Haemosporida</taxon>
        <taxon>Plasmodiidae</taxon>
        <taxon>Plasmodium</taxon>
        <taxon>Plasmodium (Laverania)</taxon>
    </lineage>
</organism>
<dbReference type="VEuPathDB" id="PlasmoDB:PfDd2_020024600"/>
<reference evidence="4" key="1">
    <citation type="submission" date="2006-09" db="EMBL/GenBank/DDBJ databases">
        <title>Annotation of Plasmodium falciparum Dd2.</title>
        <authorList>
            <consortium name="The Broad Institute Genome Sequencing Platform"/>
            <person name="Volkman S.K."/>
            <person name="Neafsey D.E."/>
            <person name="Dash A.P."/>
            <person name="Chitnis C.E."/>
            <person name="Hartl D.L."/>
            <person name="Young S.K."/>
            <person name="Zeng Q."/>
            <person name="Koehrsen M."/>
            <person name="Alvarado L."/>
            <person name="Berlin A."/>
            <person name="Borenstein D."/>
            <person name="Chapman S.B."/>
            <person name="Chen Z."/>
            <person name="Engels R."/>
            <person name="Freedman E."/>
            <person name="Gellesch M."/>
            <person name="Goldberg J."/>
            <person name="Griggs A."/>
            <person name="Gujja S."/>
            <person name="Heilman E.R."/>
            <person name="Heiman D.I."/>
            <person name="Howarth C."/>
            <person name="Jen D."/>
            <person name="Larson L."/>
            <person name="Mehta T."/>
            <person name="Neiman D."/>
            <person name="Park D."/>
            <person name="Pearson M."/>
            <person name="Roberts A."/>
            <person name="Saif S."/>
            <person name="Shea T."/>
            <person name="Shenoy N."/>
            <person name="Sisk P."/>
            <person name="Stolte C."/>
            <person name="Sykes S."/>
            <person name="Walk T."/>
            <person name="White J."/>
            <person name="Yandava C."/>
            <person name="Haas B."/>
            <person name="Henn M.R."/>
            <person name="Nusbaum C."/>
            <person name="Birren B."/>
        </authorList>
    </citation>
    <scope>NUCLEOTIDE SEQUENCE [LARGE SCALE GENOMIC DNA]</scope>
</reference>
<keyword evidence="1" id="KW-1133">Transmembrane helix</keyword>
<dbReference type="EMBL" id="DS016577">
    <property type="protein sequence ID" value="KOB87520.1"/>
    <property type="molecule type" value="Genomic_DNA"/>
</dbReference>
<protein>
    <recommendedName>
        <fullName evidence="5">Stevor</fullName>
    </recommendedName>
</protein>
<reference evidence="4" key="2">
    <citation type="submission" date="2006-09" db="EMBL/GenBank/DDBJ databases">
        <title>The genome sequence of Plasmodium falciparum Dd2.</title>
        <authorList>
            <consortium name="The Broad Institute Genome Sequencing Platform"/>
            <person name="Birren B."/>
            <person name="Lander E."/>
            <person name="Galagan J."/>
            <person name="Nusbaum C."/>
            <person name="Devon K."/>
            <person name="Henn M."/>
            <person name="Jaffe D."/>
            <person name="Butler J."/>
            <person name="Alvarez P."/>
            <person name="Gnerre S."/>
            <person name="Grabherr M."/>
            <person name="Kleber M."/>
            <person name="Mauceli E."/>
            <person name="Brockman W."/>
            <person name="MacCallum I.A."/>
            <person name="Rounsley S."/>
            <person name="Young S."/>
            <person name="LaButti K."/>
            <person name="Pushparaj V."/>
            <person name="DeCaprio D."/>
            <person name="Crawford M."/>
            <person name="Koehrsen M."/>
            <person name="Engels R."/>
            <person name="Montgomery P."/>
            <person name="Pearson M."/>
            <person name="Howarth C."/>
            <person name="Larson L."/>
            <person name="Luoma S."/>
            <person name="White J."/>
            <person name="Kodira C."/>
            <person name="Zeng Q."/>
            <person name="O'Leary S."/>
            <person name="Yandava C."/>
            <person name="Alvarado L."/>
            <person name="Wirth D."/>
            <person name="Volkman S."/>
            <person name="Hartl D."/>
        </authorList>
    </citation>
    <scope>NUCLEOTIDE SEQUENCE [LARGE SCALE GENOMIC DNA]</scope>
</reference>
<feature type="transmembrane region" description="Helical" evidence="1">
    <location>
        <begin position="266"/>
        <end position="290"/>
    </location>
</feature>
<gene>
    <name evidence="3" type="ORF">PFDG_03449</name>
</gene>
<dbReference type="InterPro" id="IPR006374">
    <property type="entry name" value="VSA_Stevor"/>
</dbReference>
<proteinExistence type="predicted"/>
<dbReference type="Pfam" id="PF17410">
    <property type="entry name" value="Stevor"/>
    <property type="match status" value="1"/>
</dbReference>
<evidence type="ECO:0000256" key="1">
    <source>
        <dbReference type="SAM" id="Phobius"/>
    </source>
</evidence>
<evidence type="ECO:0000313" key="4">
    <source>
        <dbReference type="Proteomes" id="UP000054282"/>
    </source>
</evidence>